<sequence>MTETETKAPITYAGTPVADLVGRTVLVRPYYHVPESRSCLRSVRSPFTFEARVIEASGEMVMVEFTWAADSAPWNKRAVFYPKELHQTAGWFRICECPACAGDGIYEHRGA</sequence>
<accession>A0A6M4PHH6</accession>
<protein>
    <submittedName>
        <fullName evidence="1">Uncharacterized protein</fullName>
    </submittedName>
</protein>
<dbReference type="Proteomes" id="UP000502641">
    <property type="component" value="Chromosome"/>
</dbReference>
<name>A0A6M4PHH6_9ACTN</name>
<evidence type="ECO:0000313" key="2">
    <source>
        <dbReference type="Proteomes" id="UP000502641"/>
    </source>
</evidence>
<keyword evidence="2" id="KW-1185">Reference proteome</keyword>
<dbReference type="RefSeq" id="WP_171151288.1">
    <property type="nucleotide sequence ID" value="NZ_CP053189.1"/>
</dbReference>
<dbReference type="EMBL" id="CP053189">
    <property type="protein sequence ID" value="QJS09116.1"/>
    <property type="molecule type" value="Genomic_DNA"/>
</dbReference>
<proteinExistence type="predicted"/>
<reference evidence="1 2" key="1">
    <citation type="submission" date="2020-05" db="EMBL/GenBank/DDBJ databases">
        <authorList>
            <person name="Li K."/>
        </authorList>
    </citation>
    <scope>NUCLEOTIDE SEQUENCE [LARGE SCALE GENOMIC DNA]</scope>
    <source>
        <strain evidence="2">jing01</strain>
    </source>
</reference>
<gene>
    <name evidence="1" type="ORF">HKX69_05950</name>
</gene>
<organism evidence="1 2">
    <name type="scientific">Streptomyces argyrophylli</name>
    <dbReference type="NCBI Taxonomy" id="2726118"/>
    <lineage>
        <taxon>Bacteria</taxon>
        <taxon>Bacillati</taxon>
        <taxon>Actinomycetota</taxon>
        <taxon>Actinomycetes</taxon>
        <taxon>Kitasatosporales</taxon>
        <taxon>Streptomycetaceae</taxon>
        <taxon>Streptomyces</taxon>
    </lineage>
</organism>
<evidence type="ECO:0000313" key="1">
    <source>
        <dbReference type="EMBL" id="QJS09116.1"/>
    </source>
</evidence>
<dbReference type="KEGG" id="sarg:HKX69_05950"/>
<dbReference type="AlphaFoldDB" id="A0A6M4PHH6"/>